<dbReference type="RefSeq" id="WP_306994526.1">
    <property type="nucleotide sequence ID" value="NZ_JAUSUT010000001.1"/>
</dbReference>
<evidence type="ECO:0000313" key="2">
    <source>
        <dbReference type="EMBL" id="MDQ0380513.1"/>
    </source>
</evidence>
<keyword evidence="3" id="KW-1185">Reference proteome</keyword>
<accession>A0ABU0EZE6</accession>
<dbReference type="Proteomes" id="UP001229651">
    <property type="component" value="Unassembled WGS sequence"/>
</dbReference>
<comment type="caution">
    <text evidence="2">The sequence shown here is derived from an EMBL/GenBank/DDBJ whole genome shotgun (WGS) entry which is preliminary data.</text>
</comment>
<protein>
    <submittedName>
        <fullName evidence="2">L-fucose isomerase-like protein</fullName>
    </submittedName>
</protein>
<sequence>MGLLTTIVTLPLAPLRGVISLAEVIKRRVDEELADPAAVRRQLEAAEEAREAGEISAEEETEIQQHVLQRLGANEKER</sequence>
<proteinExistence type="predicted"/>
<dbReference type="InterPro" id="IPR007804">
    <property type="entry name" value="GvpG"/>
</dbReference>
<feature type="region of interest" description="Disordered" evidence="1">
    <location>
        <begin position="43"/>
        <end position="63"/>
    </location>
</feature>
<evidence type="ECO:0000256" key="1">
    <source>
        <dbReference type="SAM" id="MobiDB-lite"/>
    </source>
</evidence>
<dbReference type="Pfam" id="PF05120">
    <property type="entry name" value="GvpG"/>
    <property type="match status" value="1"/>
</dbReference>
<organism evidence="2 3">
    <name type="scientific">Amycolatopsis thermophila</name>
    <dbReference type="NCBI Taxonomy" id="206084"/>
    <lineage>
        <taxon>Bacteria</taxon>
        <taxon>Bacillati</taxon>
        <taxon>Actinomycetota</taxon>
        <taxon>Actinomycetes</taxon>
        <taxon>Pseudonocardiales</taxon>
        <taxon>Pseudonocardiaceae</taxon>
        <taxon>Amycolatopsis</taxon>
    </lineage>
</organism>
<feature type="compositionally biased region" description="Basic and acidic residues" evidence="1">
    <location>
        <begin position="43"/>
        <end position="53"/>
    </location>
</feature>
<evidence type="ECO:0000313" key="3">
    <source>
        <dbReference type="Proteomes" id="UP001229651"/>
    </source>
</evidence>
<name>A0ABU0EZE6_9PSEU</name>
<reference evidence="2 3" key="1">
    <citation type="submission" date="2023-07" db="EMBL/GenBank/DDBJ databases">
        <title>Sequencing the genomes of 1000 actinobacteria strains.</title>
        <authorList>
            <person name="Klenk H.-P."/>
        </authorList>
    </citation>
    <scope>NUCLEOTIDE SEQUENCE [LARGE SCALE GENOMIC DNA]</scope>
    <source>
        <strain evidence="2 3">DSM 45805</strain>
    </source>
</reference>
<dbReference type="EMBL" id="JAUSUT010000001">
    <property type="protein sequence ID" value="MDQ0380513.1"/>
    <property type="molecule type" value="Genomic_DNA"/>
</dbReference>
<gene>
    <name evidence="2" type="ORF">FB470_004507</name>
</gene>